<dbReference type="Gene3D" id="3.30.40.10">
    <property type="entry name" value="Zinc/RING finger domain, C3HC4 (zinc finger)"/>
    <property type="match status" value="1"/>
</dbReference>
<keyword evidence="1" id="KW-0863">Zinc-finger</keyword>
<dbReference type="GeneID" id="85495333"/>
<organism evidence="3 4">
    <name type="scientific">Cutaneotrichosporon cavernicola</name>
    <dbReference type="NCBI Taxonomy" id="279322"/>
    <lineage>
        <taxon>Eukaryota</taxon>
        <taxon>Fungi</taxon>
        <taxon>Dikarya</taxon>
        <taxon>Basidiomycota</taxon>
        <taxon>Agaricomycotina</taxon>
        <taxon>Tremellomycetes</taxon>
        <taxon>Trichosporonales</taxon>
        <taxon>Trichosporonaceae</taxon>
        <taxon>Cutaneotrichosporon</taxon>
    </lineage>
</organism>
<reference evidence="3" key="1">
    <citation type="journal article" date="2023" name="BMC Genomics">
        <title>Chromosome-level genome assemblies of Cutaneotrichosporon spp. (Trichosporonales, Basidiomycota) reveal imbalanced evolution between nucleotide sequences and chromosome synteny.</title>
        <authorList>
            <person name="Kobayashi Y."/>
            <person name="Kayamori A."/>
            <person name="Aoki K."/>
            <person name="Shiwa Y."/>
            <person name="Matsutani M."/>
            <person name="Fujita N."/>
            <person name="Sugita T."/>
            <person name="Iwasaki W."/>
            <person name="Tanaka N."/>
            <person name="Takashima M."/>
        </authorList>
    </citation>
    <scope>NUCLEOTIDE SEQUENCE</scope>
    <source>
        <strain evidence="3">HIS019</strain>
    </source>
</reference>
<dbReference type="GO" id="GO:0008270">
    <property type="term" value="F:zinc ion binding"/>
    <property type="evidence" value="ECO:0007669"/>
    <property type="project" value="UniProtKB-KW"/>
</dbReference>
<dbReference type="PROSITE" id="PS50089">
    <property type="entry name" value="ZF_RING_2"/>
    <property type="match status" value="1"/>
</dbReference>
<keyword evidence="1" id="KW-0862">Zinc</keyword>
<feature type="domain" description="RING-type" evidence="2">
    <location>
        <begin position="234"/>
        <end position="273"/>
    </location>
</feature>
<protein>
    <recommendedName>
        <fullName evidence="2">RING-type domain-containing protein</fullName>
    </recommendedName>
</protein>
<keyword evidence="4" id="KW-1185">Reference proteome</keyword>
<gene>
    <name evidence="3" type="ORF">CcaverHIS019_0402830</name>
</gene>
<dbReference type="KEGG" id="ccac:CcaHIS019_0402830"/>
<sequence>MPLPIDGSWDAFERAWKEAWNACREHWMPKNINRNQFTFEHLKLNSDLRIKDYSLTYQVILYGSLEAPLDSYPQLQACAKLLSSLIPNLTGPQLFAVLHNLLTTQGQRKGTLELPAILKPRVVAHDLAPFYSVRDAMAEAYHVPIRAAGRIQPLHTMAPFGNRSLPPAAETVIPFHTAAAVTGNHVPSLSLRSAHDAGPMGNSSANFRLKNARHKTSNSNRSPSPNPEPPLHSCVACHENPSDQMPFKCQHIALCRGCASRTVQTLKMCPLCREERRRGKDTWRVFIP</sequence>
<dbReference type="EMBL" id="AP028215">
    <property type="protein sequence ID" value="BEI91463.1"/>
    <property type="molecule type" value="Genomic_DNA"/>
</dbReference>
<dbReference type="Pfam" id="PF13920">
    <property type="entry name" value="zf-C3HC4_3"/>
    <property type="match status" value="1"/>
</dbReference>
<evidence type="ECO:0000313" key="4">
    <source>
        <dbReference type="Proteomes" id="UP001233271"/>
    </source>
</evidence>
<proteinExistence type="predicted"/>
<dbReference type="AlphaFoldDB" id="A0AA48L3W7"/>
<evidence type="ECO:0000313" key="3">
    <source>
        <dbReference type="EMBL" id="BEI91463.1"/>
    </source>
</evidence>
<evidence type="ECO:0000259" key="2">
    <source>
        <dbReference type="PROSITE" id="PS50089"/>
    </source>
</evidence>
<keyword evidence="1" id="KW-0479">Metal-binding</keyword>
<dbReference type="RefSeq" id="XP_060456728.1">
    <property type="nucleotide sequence ID" value="XM_060600101.1"/>
</dbReference>
<evidence type="ECO:0000256" key="1">
    <source>
        <dbReference type="PROSITE-ProRule" id="PRU00175"/>
    </source>
</evidence>
<accession>A0AA48L3W7</accession>
<name>A0AA48L3W7_9TREE</name>
<dbReference type="InterPro" id="IPR013083">
    <property type="entry name" value="Znf_RING/FYVE/PHD"/>
</dbReference>
<dbReference type="SUPFAM" id="SSF57850">
    <property type="entry name" value="RING/U-box"/>
    <property type="match status" value="1"/>
</dbReference>
<dbReference type="Proteomes" id="UP001233271">
    <property type="component" value="Chromosome 4"/>
</dbReference>
<dbReference type="InterPro" id="IPR001841">
    <property type="entry name" value="Znf_RING"/>
</dbReference>